<evidence type="ECO:0000256" key="2">
    <source>
        <dbReference type="ARBA" id="ARBA00022643"/>
    </source>
</evidence>
<feature type="domain" description="Luciferase-like" evidence="5">
    <location>
        <begin position="16"/>
        <end position="248"/>
    </location>
</feature>
<dbReference type="PANTHER" id="PTHR42847">
    <property type="entry name" value="ALKANESULFONATE MONOOXYGENASE"/>
    <property type="match status" value="1"/>
</dbReference>
<keyword evidence="2" id="KW-0288">FMN</keyword>
<dbReference type="GO" id="GO:0008726">
    <property type="term" value="F:alkanesulfonate monooxygenase activity"/>
    <property type="evidence" value="ECO:0007669"/>
    <property type="project" value="TreeGrafter"/>
</dbReference>
<dbReference type="PANTHER" id="PTHR42847:SF4">
    <property type="entry name" value="ALKANESULFONATE MONOOXYGENASE-RELATED"/>
    <property type="match status" value="1"/>
</dbReference>
<evidence type="ECO:0000256" key="3">
    <source>
        <dbReference type="ARBA" id="ARBA00023002"/>
    </source>
</evidence>
<keyword evidence="4" id="KW-0503">Monooxygenase</keyword>
<keyword evidence="1" id="KW-0285">Flavoprotein</keyword>
<gene>
    <name evidence="6" type="ORF">MTIM_04930</name>
</gene>
<comment type="caution">
    <text evidence="6">The sequence shown here is derived from an EMBL/GenBank/DDBJ whole genome shotgun (WGS) entry which is preliminary data.</text>
</comment>
<dbReference type="GO" id="GO:0046306">
    <property type="term" value="P:alkanesulfonate catabolic process"/>
    <property type="evidence" value="ECO:0007669"/>
    <property type="project" value="TreeGrafter"/>
</dbReference>
<keyword evidence="3" id="KW-0560">Oxidoreductase</keyword>
<dbReference type="EMBL" id="BLLA01000001">
    <property type="protein sequence ID" value="GFG94614.1"/>
    <property type="molecule type" value="Genomic_DNA"/>
</dbReference>
<protein>
    <submittedName>
        <fullName evidence="6">LLM class F420-dependent oxidoreductase</fullName>
    </submittedName>
</protein>
<evidence type="ECO:0000313" key="7">
    <source>
        <dbReference type="Proteomes" id="UP000465301"/>
    </source>
</evidence>
<dbReference type="NCBIfam" id="TIGR03619">
    <property type="entry name" value="F420_Rv2161c"/>
    <property type="match status" value="1"/>
</dbReference>
<organism evidence="6 7">
    <name type="scientific">Mycobacterium timonense</name>
    <dbReference type="NCBI Taxonomy" id="701043"/>
    <lineage>
        <taxon>Bacteria</taxon>
        <taxon>Bacillati</taxon>
        <taxon>Actinomycetota</taxon>
        <taxon>Actinomycetes</taxon>
        <taxon>Mycobacteriales</taxon>
        <taxon>Mycobacteriaceae</taxon>
        <taxon>Mycobacterium</taxon>
        <taxon>Mycobacterium avium complex (MAC)</taxon>
    </lineage>
</organism>
<proteinExistence type="predicted"/>
<keyword evidence="7" id="KW-1185">Reference proteome</keyword>
<dbReference type="InterPro" id="IPR019921">
    <property type="entry name" value="Lucif-like_OxRdtase_Rv2161c"/>
</dbReference>
<dbReference type="InterPro" id="IPR050172">
    <property type="entry name" value="SsuD_RutA_monooxygenase"/>
</dbReference>
<dbReference type="InterPro" id="IPR036661">
    <property type="entry name" value="Luciferase-like_sf"/>
</dbReference>
<dbReference type="Proteomes" id="UP000465301">
    <property type="component" value="Unassembled WGS sequence"/>
</dbReference>
<reference evidence="6 7" key="1">
    <citation type="journal article" date="2019" name="Emerg. Microbes Infect.">
        <title>Comprehensive subspecies identification of 175 nontuberculous mycobacteria species based on 7547 genomic profiles.</title>
        <authorList>
            <person name="Matsumoto Y."/>
            <person name="Kinjo T."/>
            <person name="Motooka D."/>
            <person name="Nabeya D."/>
            <person name="Jung N."/>
            <person name="Uechi K."/>
            <person name="Horii T."/>
            <person name="Iida T."/>
            <person name="Fujita J."/>
            <person name="Nakamura S."/>
        </authorList>
    </citation>
    <scope>NUCLEOTIDE SEQUENCE [LARGE SCALE GENOMIC DNA]</scope>
    <source>
        <strain evidence="6 7">JCM 30726</strain>
    </source>
</reference>
<name>A0A7I9Z0U9_9MYCO</name>
<dbReference type="AlphaFoldDB" id="A0A7I9Z0U9"/>
<dbReference type="RefSeq" id="WP_163706132.1">
    <property type="nucleotide sequence ID" value="NZ_BLLA01000001.1"/>
</dbReference>
<evidence type="ECO:0000259" key="5">
    <source>
        <dbReference type="Pfam" id="PF00296"/>
    </source>
</evidence>
<dbReference type="SUPFAM" id="SSF51679">
    <property type="entry name" value="Bacterial luciferase-like"/>
    <property type="match status" value="1"/>
</dbReference>
<evidence type="ECO:0000256" key="1">
    <source>
        <dbReference type="ARBA" id="ARBA00022630"/>
    </source>
</evidence>
<dbReference type="InterPro" id="IPR011251">
    <property type="entry name" value="Luciferase-like_dom"/>
</dbReference>
<accession>A0A7I9Z0U9</accession>
<dbReference type="Gene3D" id="3.20.20.30">
    <property type="entry name" value="Luciferase-like domain"/>
    <property type="match status" value="1"/>
</dbReference>
<dbReference type="Pfam" id="PF00296">
    <property type="entry name" value="Bac_luciferase"/>
    <property type="match status" value="1"/>
</dbReference>
<sequence length="310" mass="33951">MKLGFAIPFVGPAVSSAAGLSAFCRALEDLGYDTLWVGDRLVTPVEMHSTYPGTEQPYPSQMTRYLDPVLMLTVAATATSRVRLNSSTLSTFYFEPPHLARLLTTLDVLSDGRLDVGVGIGWMKDEHDIARSADWSRRGRMLDDLLAFLHQWWTTTPVSWDSEFFSLPPVHADLRPVQVGGPPIWIGGASEAAMRRVGRSGTGWLGVEGLQEDVTDHLWSVARGAAQDAGRDPDALKTAMRINLDPGASVDFVVDKLERLAGSGADEAIIDAFALFPSLDEMLDFAGQVIARWNGRALSRVDQPVSRLRR</sequence>
<evidence type="ECO:0000313" key="6">
    <source>
        <dbReference type="EMBL" id="GFG94614.1"/>
    </source>
</evidence>
<evidence type="ECO:0000256" key="4">
    <source>
        <dbReference type="ARBA" id="ARBA00023033"/>
    </source>
</evidence>